<organism evidence="4 5">
    <name type="scientific">Clavelina lepadiformis</name>
    <name type="common">Light-bulb sea squirt</name>
    <name type="synonym">Ascidia lepadiformis</name>
    <dbReference type="NCBI Taxonomy" id="159417"/>
    <lineage>
        <taxon>Eukaryota</taxon>
        <taxon>Metazoa</taxon>
        <taxon>Chordata</taxon>
        <taxon>Tunicata</taxon>
        <taxon>Ascidiacea</taxon>
        <taxon>Aplousobranchia</taxon>
        <taxon>Clavelinidae</taxon>
        <taxon>Clavelina</taxon>
    </lineage>
</organism>
<evidence type="ECO:0000313" key="4">
    <source>
        <dbReference type="EMBL" id="CAK8690731.1"/>
    </source>
</evidence>
<keyword evidence="5" id="KW-1185">Reference proteome</keyword>
<evidence type="ECO:0008006" key="6">
    <source>
        <dbReference type="Google" id="ProtNLM"/>
    </source>
</evidence>
<dbReference type="PANTHER" id="PTHR19869">
    <property type="entry name" value="SPERMATID WD-REPEAT PROTEIN"/>
    <property type="match status" value="1"/>
</dbReference>
<feature type="repeat" description="WD" evidence="3">
    <location>
        <begin position="184"/>
        <end position="218"/>
    </location>
</feature>
<evidence type="ECO:0000256" key="1">
    <source>
        <dbReference type="ARBA" id="ARBA00022574"/>
    </source>
</evidence>
<protein>
    <recommendedName>
        <fullName evidence="6">WD repeat domain 31</fullName>
    </recommendedName>
</protein>
<dbReference type="InterPro" id="IPR040066">
    <property type="entry name" value="WDR31"/>
</dbReference>
<dbReference type="SUPFAM" id="SSF50978">
    <property type="entry name" value="WD40 repeat-like"/>
    <property type="match status" value="1"/>
</dbReference>
<dbReference type="Proteomes" id="UP001642483">
    <property type="component" value="Unassembled WGS sequence"/>
</dbReference>
<dbReference type="PROSITE" id="PS00678">
    <property type="entry name" value="WD_REPEATS_1"/>
    <property type="match status" value="1"/>
</dbReference>
<dbReference type="PANTHER" id="PTHR19869:SF1">
    <property type="entry name" value="WD REPEAT-CONTAINING PROTEIN 31"/>
    <property type="match status" value="1"/>
</dbReference>
<feature type="repeat" description="WD" evidence="3">
    <location>
        <begin position="95"/>
        <end position="134"/>
    </location>
</feature>
<keyword evidence="2" id="KW-0677">Repeat</keyword>
<evidence type="ECO:0000256" key="2">
    <source>
        <dbReference type="ARBA" id="ARBA00022737"/>
    </source>
</evidence>
<feature type="repeat" description="WD" evidence="3">
    <location>
        <begin position="264"/>
        <end position="299"/>
    </location>
</feature>
<dbReference type="InterPro" id="IPR019775">
    <property type="entry name" value="WD40_repeat_CS"/>
</dbReference>
<evidence type="ECO:0000256" key="3">
    <source>
        <dbReference type="PROSITE-ProRule" id="PRU00221"/>
    </source>
</evidence>
<comment type="caution">
    <text evidence="4">The sequence shown here is derived from an EMBL/GenBank/DDBJ whole genome shotgun (WGS) entry which is preliminary data.</text>
</comment>
<dbReference type="PRINTS" id="PR00320">
    <property type="entry name" value="GPROTEINBRPT"/>
</dbReference>
<dbReference type="PROSITE" id="PS50082">
    <property type="entry name" value="WD_REPEATS_2"/>
    <property type="match status" value="4"/>
</dbReference>
<dbReference type="CDD" id="cd00200">
    <property type="entry name" value="WD40"/>
    <property type="match status" value="1"/>
</dbReference>
<accession>A0ABP0GG20</accession>
<evidence type="ECO:0000313" key="5">
    <source>
        <dbReference type="Proteomes" id="UP001642483"/>
    </source>
</evidence>
<dbReference type="SMART" id="SM00320">
    <property type="entry name" value="WD40"/>
    <property type="match status" value="6"/>
</dbReference>
<dbReference type="PROSITE" id="PS50294">
    <property type="entry name" value="WD_REPEATS_REGION"/>
    <property type="match status" value="2"/>
</dbReference>
<dbReference type="InterPro" id="IPR036322">
    <property type="entry name" value="WD40_repeat_dom_sf"/>
</dbReference>
<sequence length="352" mass="39409">MMGKWISKQRRYSDTTDRIRSKKVDVGNQKSNSLDYGMARKQAEDKWIGMFSVKSCHSDAVTSLCTSSSNFCISGSKDKTVVLQDVLNGVVLQKWKDHTQEVTKVRCSGNLVASTSRDLSVKIWKTDSQESEATLEGHKLVVTAVDFSADNQNVVTGSRDNFVKVWDVETEEVISEQSISRNLVTDVRWMKGENLIVQTSEDKMLKLWDPRTVEVVHSFPLQNQIQTCCDINGLYCLTGCNGFNGQGCQIHLWDIRQRAKLQEYRGHTETVSGCSFNEHTPGSHTFASCSHDGTVRFWQEHKQKHVSCEQLNVGTLTSIAALNKDTLLCGGFERGILLLRIGNCGQLVSSCE</sequence>
<keyword evidence="1 3" id="KW-0853">WD repeat</keyword>
<gene>
    <name evidence="4" type="ORF">CVLEPA_LOCUS23311</name>
</gene>
<proteinExistence type="predicted"/>
<dbReference type="InterPro" id="IPR015943">
    <property type="entry name" value="WD40/YVTN_repeat-like_dom_sf"/>
</dbReference>
<dbReference type="EMBL" id="CAWYQH010000119">
    <property type="protein sequence ID" value="CAK8690731.1"/>
    <property type="molecule type" value="Genomic_DNA"/>
</dbReference>
<dbReference type="Gene3D" id="2.130.10.10">
    <property type="entry name" value="YVTN repeat-like/Quinoprotein amine dehydrogenase"/>
    <property type="match status" value="2"/>
</dbReference>
<reference evidence="4 5" key="1">
    <citation type="submission" date="2024-02" db="EMBL/GenBank/DDBJ databases">
        <authorList>
            <person name="Daric V."/>
            <person name="Darras S."/>
        </authorList>
    </citation>
    <scope>NUCLEOTIDE SEQUENCE [LARGE SCALE GENOMIC DNA]</scope>
</reference>
<feature type="repeat" description="WD" evidence="3">
    <location>
        <begin position="135"/>
        <end position="176"/>
    </location>
</feature>
<dbReference type="InterPro" id="IPR001680">
    <property type="entry name" value="WD40_rpt"/>
</dbReference>
<name>A0ABP0GG20_CLALP</name>
<dbReference type="Pfam" id="PF00400">
    <property type="entry name" value="WD40"/>
    <property type="match status" value="5"/>
</dbReference>
<dbReference type="InterPro" id="IPR020472">
    <property type="entry name" value="WD40_PAC1"/>
</dbReference>